<dbReference type="EMBL" id="ASPP01028252">
    <property type="protein sequence ID" value="ETO05339.1"/>
    <property type="molecule type" value="Genomic_DNA"/>
</dbReference>
<organism evidence="1 2">
    <name type="scientific">Reticulomyxa filosa</name>
    <dbReference type="NCBI Taxonomy" id="46433"/>
    <lineage>
        <taxon>Eukaryota</taxon>
        <taxon>Sar</taxon>
        <taxon>Rhizaria</taxon>
        <taxon>Retaria</taxon>
        <taxon>Foraminifera</taxon>
        <taxon>Monothalamids</taxon>
        <taxon>Reticulomyxidae</taxon>
        <taxon>Reticulomyxa</taxon>
    </lineage>
</organism>
<dbReference type="Proteomes" id="UP000023152">
    <property type="component" value="Unassembled WGS sequence"/>
</dbReference>
<evidence type="ECO:0000313" key="1">
    <source>
        <dbReference type="EMBL" id="ETO05339.1"/>
    </source>
</evidence>
<dbReference type="AlphaFoldDB" id="X6LUP4"/>
<proteinExistence type="predicted"/>
<sequence>KELKYTPYKGLTLQIGKKHLSCEEVEYNIDRLVSNIQRSEVETIVYQFGICKEIYSLRMDYWEKGGRLDTSPFELAVDNPTIIETRKKKIKQLLSIWKKECRRLRKSYFGLTYFTMNEAQNLIQSFDNICSLNLDNQQLSLLASKVILPFLQRLNWSLQDVLPTVCTWKRYFKERATNNDNMSRLEKLGDIVTKVWEYSENNKNAPNKDLELHSLRRGRPNLFQKKHDKELNLVVDLFKSLSMIPRAEHVLICKETTTEEEIECMLLRALHCTLLSDKTPLYCLVWPEKLRME</sequence>
<comment type="caution">
    <text evidence="1">The sequence shown here is derived from an EMBL/GenBank/DDBJ whole genome shotgun (WGS) entry which is preliminary data.</text>
</comment>
<feature type="non-terminal residue" evidence="1">
    <location>
        <position position="293"/>
    </location>
</feature>
<keyword evidence="2" id="KW-1185">Reference proteome</keyword>
<gene>
    <name evidence="1" type="ORF">RFI_32057</name>
</gene>
<feature type="non-terminal residue" evidence="1">
    <location>
        <position position="1"/>
    </location>
</feature>
<name>X6LUP4_RETFI</name>
<protein>
    <submittedName>
        <fullName evidence="1">Uncharacterized protein</fullName>
    </submittedName>
</protein>
<evidence type="ECO:0000313" key="2">
    <source>
        <dbReference type="Proteomes" id="UP000023152"/>
    </source>
</evidence>
<reference evidence="1 2" key="1">
    <citation type="journal article" date="2013" name="Curr. Biol.">
        <title>The Genome of the Foraminiferan Reticulomyxa filosa.</title>
        <authorList>
            <person name="Glockner G."/>
            <person name="Hulsmann N."/>
            <person name="Schleicher M."/>
            <person name="Noegel A.A."/>
            <person name="Eichinger L."/>
            <person name="Gallinger C."/>
            <person name="Pawlowski J."/>
            <person name="Sierra R."/>
            <person name="Euteneuer U."/>
            <person name="Pillet L."/>
            <person name="Moustafa A."/>
            <person name="Platzer M."/>
            <person name="Groth M."/>
            <person name="Szafranski K."/>
            <person name="Schliwa M."/>
        </authorList>
    </citation>
    <scope>NUCLEOTIDE SEQUENCE [LARGE SCALE GENOMIC DNA]</scope>
</reference>
<accession>X6LUP4</accession>